<feature type="compositionally biased region" description="Polar residues" evidence="1">
    <location>
        <begin position="262"/>
        <end position="273"/>
    </location>
</feature>
<dbReference type="PANTHER" id="PTHR43630:SF2">
    <property type="entry name" value="GLYCOSYLTRANSFERASE"/>
    <property type="match status" value="1"/>
</dbReference>
<feature type="domain" description="Glycosyltransferase 2-like" evidence="2">
    <location>
        <begin position="8"/>
        <end position="138"/>
    </location>
</feature>
<proteinExistence type="predicted"/>
<organism evidence="3 4">
    <name type="scientific">Halovivax asiaticus JCM 14624</name>
    <dbReference type="NCBI Taxonomy" id="1227490"/>
    <lineage>
        <taxon>Archaea</taxon>
        <taxon>Methanobacteriati</taxon>
        <taxon>Methanobacteriota</taxon>
        <taxon>Stenosarchaea group</taxon>
        <taxon>Halobacteria</taxon>
        <taxon>Halobacteriales</taxon>
        <taxon>Natrialbaceae</taxon>
        <taxon>Halovivax</taxon>
    </lineage>
</organism>
<dbReference type="AlphaFoldDB" id="M0BSH0"/>
<evidence type="ECO:0000259" key="2">
    <source>
        <dbReference type="Pfam" id="PF00535"/>
    </source>
</evidence>
<dbReference type="STRING" id="1227490.C479_03581"/>
<evidence type="ECO:0000313" key="4">
    <source>
        <dbReference type="Proteomes" id="UP000011560"/>
    </source>
</evidence>
<dbReference type="InterPro" id="IPR029044">
    <property type="entry name" value="Nucleotide-diphossugar_trans"/>
</dbReference>
<name>M0BSH0_9EURY</name>
<reference evidence="3 4" key="1">
    <citation type="journal article" date="2014" name="PLoS Genet.">
        <title>Phylogenetically driven sequencing of extremely halophilic archaea reveals strategies for static and dynamic osmo-response.</title>
        <authorList>
            <person name="Becker E.A."/>
            <person name="Seitzer P.M."/>
            <person name="Tritt A."/>
            <person name="Larsen D."/>
            <person name="Krusor M."/>
            <person name="Yao A.I."/>
            <person name="Wu D."/>
            <person name="Madern D."/>
            <person name="Eisen J.A."/>
            <person name="Darling A.E."/>
            <person name="Facciotti M.T."/>
        </authorList>
    </citation>
    <scope>NUCLEOTIDE SEQUENCE [LARGE SCALE GENOMIC DNA]</scope>
    <source>
        <strain evidence="3 4">JCM 14624</strain>
    </source>
</reference>
<evidence type="ECO:0000313" key="3">
    <source>
        <dbReference type="EMBL" id="ELZ13895.1"/>
    </source>
</evidence>
<accession>M0BSH0</accession>
<dbReference type="Proteomes" id="UP000011560">
    <property type="component" value="Unassembled WGS sequence"/>
</dbReference>
<dbReference type="OrthoDB" id="350127at2157"/>
<dbReference type="SUPFAM" id="SSF53448">
    <property type="entry name" value="Nucleotide-diphospho-sugar transferases"/>
    <property type="match status" value="1"/>
</dbReference>
<keyword evidence="4" id="KW-1185">Reference proteome</keyword>
<dbReference type="Gene3D" id="3.90.550.10">
    <property type="entry name" value="Spore Coat Polysaccharide Biosynthesis Protein SpsA, Chain A"/>
    <property type="match status" value="1"/>
</dbReference>
<protein>
    <submittedName>
        <fullName evidence="3">Glycosyl transferase family protein</fullName>
    </submittedName>
</protein>
<sequence>MLSDGIEVAMPTAESAGVLGGTLRALATSSDTSNVPITRLVIVDDESDDDTEELATARADEYGWELRFIARPTTLPEAREFAIATVESEWFLFLDDDVRLSTTYLARLRDAVSPAVGAVQGRKLSRDERNSDWVRRRARRGGTHATLCRHAAVADVSFPPDLVVLEDEYLRRHVEDGGYLWVFNHQARFDHASQDRHPIGWREGVLAGKYGLKPFHECALNVPFAAVSGRDPIPHAKRAAGWIAGRLRAGGEPRRPTDRSTTEPTSTEVTHEK</sequence>
<dbReference type="RefSeq" id="WP_007697903.1">
    <property type="nucleotide sequence ID" value="NZ_AOIQ01000006.1"/>
</dbReference>
<dbReference type="PANTHER" id="PTHR43630">
    <property type="entry name" value="POLY-BETA-1,6-N-ACETYL-D-GLUCOSAMINE SYNTHASE"/>
    <property type="match status" value="1"/>
</dbReference>
<dbReference type="Pfam" id="PF00535">
    <property type="entry name" value="Glycos_transf_2"/>
    <property type="match status" value="1"/>
</dbReference>
<dbReference type="InterPro" id="IPR001173">
    <property type="entry name" value="Glyco_trans_2-like"/>
</dbReference>
<keyword evidence="3" id="KW-0808">Transferase</keyword>
<feature type="region of interest" description="Disordered" evidence="1">
    <location>
        <begin position="245"/>
        <end position="273"/>
    </location>
</feature>
<feature type="compositionally biased region" description="Basic and acidic residues" evidence="1">
    <location>
        <begin position="249"/>
        <end position="261"/>
    </location>
</feature>
<dbReference type="GO" id="GO:0016740">
    <property type="term" value="F:transferase activity"/>
    <property type="evidence" value="ECO:0007669"/>
    <property type="project" value="UniProtKB-KW"/>
</dbReference>
<comment type="caution">
    <text evidence="3">The sequence shown here is derived from an EMBL/GenBank/DDBJ whole genome shotgun (WGS) entry which is preliminary data.</text>
</comment>
<evidence type="ECO:0000256" key="1">
    <source>
        <dbReference type="SAM" id="MobiDB-lite"/>
    </source>
</evidence>
<dbReference type="EMBL" id="AOIQ01000006">
    <property type="protein sequence ID" value="ELZ13895.1"/>
    <property type="molecule type" value="Genomic_DNA"/>
</dbReference>
<gene>
    <name evidence="3" type="ORF">C479_03581</name>
</gene>